<keyword evidence="1" id="KW-0812">Transmembrane</keyword>
<dbReference type="AlphaFoldDB" id="A0A0G0XRF7"/>
<sequence>MKMKKTKTVFATIITLIIPFIALAQDAVEIINPLGISDVRLIIARVIQGALSVSGTLALLMLVYGGILWLTDMGTGKQIQKGKDILIWSTLGIILIASAYVVTTAIFNAIGTGSVTGV</sequence>
<evidence type="ECO:0000313" key="2">
    <source>
        <dbReference type="EMBL" id="KKR99500.1"/>
    </source>
</evidence>
<name>A0A0G0XRF7_9BACT</name>
<dbReference type="EMBL" id="LCAW01000005">
    <property type="protein sequence ID" value="KKR99500.1"/>
    <property type="molecule type" value="Genomic_DNA"/>
</dbReference>
<comment type="caution">
    <text evidence="2">The sequence shown here is derived from an EMBL/GenBank/DDBJ whole genome shotgun (WGS) entry which is preliminary data.</text>
</comment>
<accession>A0A0G0XRF7</accession>
<feature type="transmembrane region" description="Helical" evidence="1">
    <location>
        <begin position="85"/>
        <end position="110"/>
    </location>
</feature>
<organism evidence="2 3">
    <name type="scientific">Candidatus Uhrbacteria bacterium GW2011_GWC1_41_20</name>
    <dbReference type="NCBI Taxonomy" id="1618983"/>
    <lineage>
        <taxon>Bacteria</taxon>
        <taxon>Candidatus Uhriibacteriota</taxon>
    </lineage>
</organism>
<gene>
    <name evidence="2" type="ORF">UU50_C0005G0007</name>
</gene>
<reference evidence="2 3" key="1">
    <citation type="journal article" date="2015" name="Nature">
        <title>rRNA introns, odd ribosomes, and small enigmatic genomes across a large radiation of phyla.</title>
        <authorList>
            <person name="Brown C.T."/>
            <person name="Hug L.A."/>
            <person name="Thomas B.C."/>
            <person name="Sharon I."/>
            <person name="Castelle C.J."/>
            <person name="Singh A."/>
            <person name="Wilkins M.J."/>
            <person name="Williams K.H."/>
            <person name="Banfield J.F."/>
        </authorList>
    </citation>
    <scope>NUCLEOTIDE SEQUENCE [LARGE SCALE GENOMIC DNA]</scope>
</reference>
<dbReference type="Proteomes" id="UP000033930">
    <property type="component" value="Unassembled WGS sequence"/>
</dbReference>
<proteinExistence type="predicted"/>
<evidence type="ECO:0000313" key="3">
    <source>
        <dbReference type="Proteomes" id="UP000033930"/>
    </source>
</evidence>
<protein>
    <submittedName>
        <fullName evidence="2">Uncharacterized protein</fullName>
    </submittedName>
</protein>
<dbReference type="InterPro" id="IPR043993">
    <property type="entry name" value="T4SS_pilin"/>
</dbReference>
<keyword evidence="1" id="KW-0472">Membrane</keyword>
<dbReference type="Pfam" id="PF18895">
    <property type="entry name" value="T4SS_pilin"/>
    <property type="match status" value="1"/>
</dbReference>
<keyword evidence="1" id="KW-1133">Transmembrane helix</keyword>
<feature type="transmembrane region" description="Helical" evidence="1">
    <location>
        <begin position="40"/>
        <end position="64"/>
    </location>
</feature>
<evidence type="ECO:0000256" key="1">
    <source>
        <dbReference type="SAM" id="Phobius"/>
    </source>
</evidence>